<keyword evidence="1" id="KW-1133">Transmembrane helix</keyword>
<reference evidence="2 3" key="1">
    <citation type="journal article" date="2019" name="Int. J. Syst. Evol. Microbiol.">
        <title>The Global Catalogue of Microorganisms (GCM) 10K type strain sequencing project: providing services to taxonomists for standard genome sequencing and annotation.</title>
        <authorList>
            <consortium name="The Broad Institute Genomics Platform"/>
            <consortium name="The Broad Institute Genome Sequencing Center for Infectious Disease"/>
            <person name="Wu L."/>
            <person name="Ma J."/>
        </authorList>
    </citation>
    <scope>NUCLEOTIDE SEQUENCE [LARGE SCALE GENOMIC DNA]</scope>
    <source>
        <strain evidence="2 3">JCM 14368</strain>
    </source>
</reference>
<gene>
    <name evidence="2" type="ORF">GCM10008937_24010</name>
</gene>
<sequence length="42" mass="4523">MSGPPHRDRGEAPRGTLVVILTLVLSILSLWMLVLGVLQGRA</sequence>
<keyword evidence="1" id="KW-0812">Transmembrane</keyword>
<dbReference type="InterPro" id="IPR036246">
    <property type="entry name" value="Cyt_c_oxidase_su2a_ba3"/>
</dbReference>
<accession>A0ABN1CBV6</accession>
<evidence type="ECO:0000313" key="2">
    <source>
        <dbReference type="EMBL" id="GAA0515442.1"/>
    </source>
</evidence>
<keyword evidence="1" id="KW-0472">Membrane</keyword>
<name>A0ABN1CBV6_9DEIO</name>
<keyword evidence="3" id="KW-1185">Reference proteome</keyword>
<evidence type="ECO:0000313" key="3">
    <source>
        <dbReference type="Proteomes" id="UP001500191"/>
    </source>
</evidence>
<organism evidence="2 3">
    <name type="scientific">Deinococcus depolymerans</name>
    <dbReference type="NCBI Taxonomy" id="392408"/>
    <lineage>
        <taxon>Bacteria</taxon>
        <taxon>Thermotogati</taxon>
        <taxon>Deinococcota</taxon>
        <taxon>Deinococci</taxon>
        <taxon>Deinococcales</taxon>
        <taxon>Deinococcaceae</taxon>
        <taxon>Deinococcus</taxon>
    </lineage>
</organism>
<evidence type="ECO:0008006" key="4">
    <source>
        <dbReference type="Google" id="ProtNLM"/>
    </source>
</evidence>
<dbReference type="InterPro" id="IPR012538">
    <property type="entry name" value="Cyt_c_oxidase_su2a"/>
</dbReference>
<dbReference type="Proteomes" id="UP001500191">
    <property type="component" value="Unassembled WGS sequence"/>
</dbReference>
<protein>
    <recommendedName>
        <fullName evidence="4">Cytochrome c oxidase subunit 2A</fullName>
    </recommendedName>
</protein>
<dbReference type="RefSeq" id="WP_343759158.1">
    <property type="nucleotide sequence ID" value="NZ_BAAADB010000022.1"/>
</dbReference>
<comment type="caution">
    <text evidence="2">The sequence shown here is derived from an EMBL/GenBank/DDBJ whole genome shotgun (WGS) entry which is preliminary data.</text>
</comment>
<feature type="transmembrane region" description="Helical" evidence="1">
    <location>
        <begin position="15"/>
        <end position="38"/>
    </location>
</feature>
<dbReference type="SUPFAM" id="SSF81473">
    <property type="entry name" value="Bacterial ba3 type cytochrome c oxidase subunit IIa"/>
    <property type="match status" value="1"/>
</dbReference>
<dbReference type="Pfam" id="PF08113">
    <property type="entry name" value="CoxIIa"/>
    <property type="match status" value="1"/>
</dbReference>
<proteinExistence type="predicted"/>
<dbReference type="EMBL" id="BAAADB010000022">
    <property type="protein sequence ID" value="GAA0515442.1"/>
    <property type="molecule type" value="Genomic_DNA"/>
</dbReference>
<evidence type="ECO:0000256" key="1">
    <source>
        <dbReference type="SAM" id="Phobius"/>
    </source>
</evidence>